<protein>
    <submittedName>
        <fullName evidence="2">Uncharacterized protein</fullName>
    </submittedName>
</protein>
<evidence type="ECO:0000313" key="3">
    <source>
        <dbReference type="Proteomes" id="UP000236723"/>
    </source>
</evidence>
<dbReference type="EMBL" id="FNVO01000006">
    <property type="protein sequence ID" value="SEG54083.1"/>
    <property type="molecule type" value="Genomic_DNA"/>
</dbReference>
<keyword evidence="3" id="KW-1185">Reference proteome</keyword>
<name>A0A1H6AZP8_9ACTN</name>
<reference evidence="3" key="1">
    <citation type="submission" date="2016-10" db="EMBL/GenBank/DDBJ databases">
        <authorList>
            <person name="Varghese N."/>
            <person name="Submissions S."/>
        </authorList>
    </citation>
    <scope>NUCLEOTIDE SEQUENCE [LARGE SCALE GENOMIC DNA]</scope>
    <source>
        <strain evidence="3">DSM 43163</strain>
    </source>
</reference>
<dbReference type="Proteomes" id="UP000236723">
    <property type="component" value="Unassembled WGS sequence"/>
</dbReference>
<dbReference type="AlphaFoldDB" id="A0A1H6AZP8"/>
<proteinExistence type="predicted"/>
<evidence type="ECO:0000256" key="1">
    <source>
        <dbReference type="SAM" id="MobiDB-lite"/>
    </source>
</evidence>
<gene>
    <name evidence="2" type="ORF">SAMN04489712_106135</name>
</gene>
<organism evidence="2 3">
    <name type="scientific">Thermomonospora echinospora</name>
    <dbReference type="NCBI Taxonomy" id="1992"/>
    <lineage>
        <taxon>Bacteria</taxon>
        <taxon>Bacillati</taxon>
        <taxon>Actinomycetota</taxon>
        <taxon>Actinomycetes</taxon>
        <taxon>Streptosporangiales</taxon>
        <taxon>Thermomonosporaceae</taxon>
        <taxon>Thermomonospora</taxon>
    </lineage>
</organism>
<accession>A0A1H6AZP8</accession>
<evidence type="ECO:0000313" key="2">
    <source>
        <dbReference type="EMBL" id="SEG54083.1"/>
    </source>
</evidence>
<sequence>MQDDLEALEDRIARLRRSVRAAMRRRDSARVKELRAELRRVERAWDELADALERDERQQPSAPEPARPPGPLVPAREHVHQVLTLLGVPAAPKLIGAVHRAFFPGELPASRLASLRRDEERSFRSSPGARPYYLCPALTSDLLAPARGLVTVSSWPLEHRIIGPLSPRVDFLRAAVAVADAAQRGLHETPDTERLLRSFAVSIPGATPRGTGPIDPGLLTRAAEAEIAVHLDADRQARAAAADRARRRLDETERLFGTKLRAIPGKTAQG</sequence>
<dbReference type="RefSeq" id="WP_103938659.1">
    <property type="nucleotide sequence ID" value="NZ_FNVO01000006.1"/>
</dbReference>
<feature type="region of interest" description="Disordered" evidence="1">
    <location>
        <begin position="53"/>
        <end position="73"/>
    </location>
</feature>
<dbReference type="OrthoDB" id="8443433at2"/>
<feature type="compositionally biased region" description="Pro residues" evidence="1">
    <location>
        <begin position="62"/>
        <end position="72"/>
    </location>
</feature>